<feature type="region of interest" description="Disordered" evidence="1">
    <location>
        <begin position="38"/>
        <end position="98"/>
    </location>
</feature>
<proteinExistence type="predicted"/>
<evidence type="ECO:0000313" key="3">
    <source>
        <dbReference type="Proteomes" id="UP000011626"/>
    </source>
</evidence>
<protein>
    <submittedName>
        <fullName evidence="2">Uncharacterized protein</fullName>
    </submittedName>
</protein>
<comment type="caution">
    <text evidence="2">The sequence shown here is derived from an EMBL/GenBank/DDBJ whole genome shotgun (WGS) entry which is preliminary data.</text>
</comment>
<evidence type="ECO:0000256" key="1">
    <source>
        <dbReference type="SAM" id="MobiDB-lite"/>
    </source>
</evidence>
<keyword evidence="3" id="KW-1185">Reference proteome</keyword>
<organism evidence="2 3">
    <name type="scientific">Halosimplex carlsbadense 2-9-1</name>
    <dbReference type="NCBI Taxonomy" id="797114"/>
    <lineage>
        <taxon>Archaea</taxon>
        <taxon>Methanobacteriati</taxon>
        <taxon>Methanobacteriota</taxon>
        <taxon>Stenosarchaea group</taxon>
        <taxon>Halobacteria</taxon>
        <taxon>Halobacteriales</taxon>
        <taxon>Haloarculaceae</taxon>
        <taxon>Halosimplex</taxon>
    </lineage>
</organism>
<evidence type="ECO:0000313" key="2">
    <source>
        <dbReference type="EMBL" id="ELZ23631.1"/>
    </source>
</evidence>
<gene>
    <name evidence="2" type="ORF">C475_15208</name>
</gene>
<dbReference type="EMBL" id="AOIU01000033">
    <property type="protein sequence ID" value="ELZ23631.1"/>
    <property type="molecule type" value="Genomic_DNA"/>
</dbReference>
<dbReference type="AlphaFoldDB" id="M0CK67"/>
<name>M0CK67_9EURY</name>
<dbReference type="Proteomes" id="UP000011626">
    <property type="component" value="Unassembled WGS sequence"/>
</dbReference>
<dbReference type="STRING" id="797114.C475_15208"/>
<accession>M0CK67</accession>
<reference evidence="2 3" key="1">
    <citation type="journal article" date="2014" name="PLoS Genet.">
        <title>Phylogenetically driven sequencing of extremely halophilic archaea reveals strategies for static and dynamic osmo-response.</title>
        <authorList>
            <person name="Becker E.A."/>
            <person name="Seitzer P.M."/>
            <person name="Tritt A."/>
            <person name="Larsen D."/>
            <person name="Krusor M."/>
            <person name="Yao A.I."/>
            <person name="Wu D."/>
            <person name="Madern D."/>
            <person name="Eisen J.A."/>
            <person name="Darling A.E."/>
            <person name="Facciotti M.T."/>
        </authorList>
    </citation>
    <scope>NUCLEOTIDE SEQUENCE [LARGE SCALE GENOMIC DNA]</scope>
    <source>
        <strain evidence="2 3">2-9-1</strain>
    </source>
</reference>
<feature type="compositionally biased region" description="Acidic residues" evidence="1">
    <location>
        <begin position="87"/>
        <end position="98"/>
    </location>
</feature>
<sequence>MTDWEAYRQYQCHLCKDNCINRIGDQVTEARECRTCYQVTGPDDPPTTSKDPQRAAPSHGGPSEDPQRTARRRRANLDAVRSRGGLDDDWLTVDSDSL</sequence>